<proteinExistence type="predicted"/>
<dbReference type="Proteomes" id="UP001212997">
    <property type="component" value="Unassembled WGS sequence"/>
</dbReference>
<gene>
    <name evidence="6" type="ORF">NLI96_g9011</name>
</gene>
<keyword evidence="1" id="KW-0479">Metal-binding</keyword>
<dbReference type="SUPFAM" id="SSF144232">
    <property type="entry name" value="HIT/MYND zinc finger-like"/>
    <property type="match status" value="1"/>
</dbReference>
<sequence>MRERFRLLCQLAGGPFLRLVLSLIRRQYKTAFFDSLLVSAAMPSSTNDNNDTSSSTERLEEHYSYFLESMLEHHPDQVPVTLRYMHSNRDSLRNMFLRDLLEVLKDATPSQLKTLVSTDLVYLLMEILNETSFTEFDQPEDTVVLYATFGSLCLLLLHSACHLPNTLIEPILQALAPIFIKLWKTASSDIDNGVYAFNWDRNFEGELRLILMKIVGFYIVMHQKCFRTAPPMTSYIPHIALYCWAVSDPKEWTPRILDTLYPFSTPRDAPIRRRWFEEVCAIDDGFRPRAVKALVSCLKRSWLIGDDLEMFMEFCKTFIVFGRAMFHEEMLDNLKILVLSLGSAMRRDMCCGQSGIGCQDENGRDCGPTARSVFTCISFLFAIARPPNGLSWGVVGDTGDQVLSTGPILVMMARQIPHAAMRGDNDFVLDMLKVLSVYAEVGESYRRSSFQAPPFVDFLATAREFAPRFFESHSMNTRTPLGDRAYNTWKKELVKLGLTVSEIRSMQKNPPSRHPWTATKPCQNRWCLCSDIKPAHPMEICKGCWVVFYCSPICQKADWESHKKVCKGKNRA</sequence>
<accession>A0AAD5V1I5</accession>
<evidence type="ECO:0000256" key="1">
    <source>
        <dbReference type="ARBA" id="ARBA00022723"/>
    </source>
</evidence>
<dbReference type="GO" id="GO:0008270">
    <property type="term" value="F:zinc ion binding"/>
    <property type="evidence" value="ECO:0007669"/>
    <property type="project" value="UniProtKB-KW"/>
</dbReference>
<keyword evidence="2 4" id="KW-0863">Zinc-finger</keyword>
<feature type="domain" description="MYND-type" evidence="5">
    <location>
        <begin position="524"/>
        <end position="566"/>
    </location>
</feature>
<comment type="caution">
    <text evidence="6">The sequence shown here is derived from an EMBL/GenBank/DDBJ whole genome shotgun (WGS) entry which is preliminary data.</text>
</comment>
<dbReference type="InterPro" id="IPR002893">
    <property type="entry name" value="Znf_MYND"/>
</dbReference>
<dbReference type="PROSITE" id="PS50865">
    <property type="entry name" value="ZF_MYND_2"/>
    <property type="match status" value="1"/>
</dbReference>
<dbReference type="EMBL" id="JANAWD010000434">
    <property type="protein sequence ID" value="KAJ3479513.1"/>
    <property type="molecule type" value="Genomic_DNA"/>
</dbReference>
<evidence type="ECO:0000313" key="6">
    <source>
        <dbReference type="EMBL" id="KAJ3479513.1"/>
    </source>
</evidence>
<evidence type="ECO:0000256" key="3">
    <source>
        <dbReference type="ARBA" id="ARBA00022833"/>
    </source>
</evidence>
<organism evidence="6 7">
    <name type="scientific">Meripilus lineatus</name>
    <dbReference type="NCBI Taxonomy" id="2056292"/>
    <lineage>
        <taxon>Eukaryota</taxon>
        <taxon>Fungi</taxon>
        <taxon>Dikarya</taxon>
        <taxon>Basidiomycota</taxon>
        <taxon>Agaricomycotina</taxon>
        <taxon>Agaricomycetes</taxon>
        <taxon>Polyporales</taxon>
        <taxon>Meripilaceae</taxon>
        <taxon>Meripilus</taxon>
    </lineage>
</organism>
<dbReference type="Gene3D" id="6.10.140.2220">
    <property type="match status" value="1"/>
</dbReference>
<dbReference type="Pfam" id="PF01753">
    <property type="entry name" value="zf-MYND"/>
    <property type="match status" value="1"/>
</dbReference>
<keyword evidence="7" id="KW-1185">Reference proteome</keyword>
<evidence type="ECO:0000313" key="7">
    <source>
        <dbReference type="Proteomes" id="UP001212997"/>
    </source>
</evidence>
<protein>
    <recommendedName>
        <fullName evidence="5">MYND-type domain-containing protein</fullName>
    </recommendedName>
</protein>
<evidence type="ECO:0000256" key="4">
    <source>
        <dbReference type="PROSITE-ProRule" id="PRU00134"/>
    </source>
</evidence>
<reference evidence="6" key="1">
    <citation type="submission" date="2022-07" db="EMBL/GenBank/DDBJ databases">
        <title>Genome Sequence of Physisporinus lineatus.</title>
        <authorList>
            <person name="Buettner E."/>
        </authorList>
    </citation>
    <scope>NUCLEOTIDE SEQUENCE</scope>
    <source>
        <strain evidence="6">VT162</strain>
    </source>
</reference>
<dbReference type="AlphaFoldDB" id="A0AAD5V1I5"/>
<name>A0AAD5V1I5_9APHY</name>
<keyword evidence="3" id="KW-0862">Zinc</keyword>
<evidence type="ECO:0000256" key="2">
    <source>
        <dbReference type="ARBA" id="ARBA00022771"/>
    </source>
</evidence>
<evidence type="ECO:0000259" key="5">
    <source>
        <dbReference type="PROSITE" id="PS50865"/>
    </source>
</evidence>